<evidence type="ECO:0000256" key="6">
    <source>
        <dbReference type="ARBA" id="ARBA00022729"/>
    </source>
</evidence>
<dbReference type="InterPro" id="IPR040497">
    <property type="entry name" value="Glyco_transf_24"/>
</dbReference>
<dbReference type="Pfam" id="PF06427">
    <property type="entry name" value="UDP-g_GGTase"/>
    <property type="match status" value="1"/>
</dbReference>
<dbReference type="Pfam" id="PF18401">
    <property type="entry name" value="Thioredoxin_13"/>
    <property type="match status" value="1"/>
</dbReference>
<accession>A0A9P4S470</accession>
<dbReference type="EMBL" id="MU006114">
    <property type="protein sequence ID" value="KAF2834845.1"/>
    <property type="molecule type" value="Genomic_DNA"/>
</dbReference>
<dbReference type="GO" id="GO:0036503">
    <property type="term" value="P:ERAD pathway"/>
    <property type="evidence" value="ECO:0007669"/>
    <property type="project" value="TreeGrafter"/>
</dbReference>
<dbReference type="InterPro" id="IPR040692">
    <property type="entry name" value="UGGT_TRXL_3"/>
</dbReference>
<dbReference type="InterPro" id="IPR040694">
    <property type="entry name" value="UGGT_TRXL_2"/>
</dbReference>
<evidence type="ECO:0000256" key="4">
    <source>
        <dbReference type="ARBA" id="ARBA00006351"/>
    </source>
</evidence>
<dbReference type="InterPro" id="IPR040693">
    <property type="entry name" value="UGGT_TRXL_1"/>
</dbReference>
<dbReference type="SUPFAM" id="SSF53448">
    <property type="entry name" value="Nucleotide-diphospho-sugar transferases"/>
    <property type="match status" value="1"/>
</dbReference>
<comment type="pathway">
    <text evidence="3">Protein modification; protein glycosylation.</text>
</comment>
<evidence type="ECO:0000259" key="11">
    <source>
        <dbReference type="Pfam" id="PF18402"/>
    </source>
</evidence>
<dbReference type="Pfam" id="PF18403">
    <property type="entry name" value="Thioredoxin_15"/>
    <property type="match status" value="1"/>
</dbReference>
<comment type="cofactor">
    <cofactor evidence="1">
        <name>Ca(2+)</name>
        <dbReference type="ChEBI" id="CHEBI:29108"/>
    </cofactor>
</comment>
<keyword evidence="8" id="KW-0325">Glycoprotein</keyword>
<proteinExistence type="inferred from homology"/>
<evidence type="ECO:0000259" key="10">
    <source>
        <dbReference type="Pfam" id="PF18401"/>
    </source>
</evidence>
<dbReference type="Pfam" id="PF18402">
    <property type="entry name" value="Thioredoxin_14"/>
    <property type="match status" value="1"/>
</dbReference>
<reference evidence="14" key="1">
    <citation type="journal article" date="2020" name="Stud. Mycol.">
        <title>101 Dothideomycetes genomes: a test case for predicting lifestyles and emergence of pathogens.</title>
        <authorList>
            <person name="Haridas S."/>
            <person name="Albert R."/>
            <person name="Binder M."/>
            <person name="Bloem J."/>
            <person name="Labutti K."/>
            <person name="Salamov A."/>
            <person name="Andreopoulos B."/>
            <person name="Baker S."/>
            <person name="Barry K."/>
            <person name="Bills G."/>
            <person name="Bluhm B."/>
            <person name="Cannon C."/>
            <person name="Castanera R."/>
            <person name="Culley D."/>
            <person name="Daum C."/>
            <person name="Ezra D."/>
            <person name="Gonzalez J."/>
            <person name="Henrissat B."/>
            <person name="Kuo A."/>
            <person name="Liang C."/>
            <person name="Lipzen A."/>
            <person name="Lutzoni F."/>
            <person name="Magnuson J."/>
            <person name="Mondo S."/>
            <person name="Nolan M."/>
            <person name="Ohm R."/>
            <person name="Pangilinan J."/>
            <person name="Park H.-J."/>
            <person name="Ramirez L."/>
            <person name="Alfaro M."/>
            <person name="Sun H."/>
            <person name="Tritt A."/>
            <person name="Yoshinaga Y."/>
            <person name="Zwiers L.-H."/>
            <person name="Turgeon B."/>
            <person name="Goodwin S."/>
            <person name="Spatafora J."/>
            <person name="Crous P."/>
            <person name="Grigoriev I."/>
        </authorList>
    </citation>
    <scope>NUCLEOTIDE SEQUENCE</scope>
    <source>
        <strain evidence="14">CBS 101060</strain>
    </source>
</reference>
<evidence type="ECO:0000313" key="14">
    <source>
        <dbReference type="EMBL" id="KAF2834845.1"/>
    </source>
</evidence>
<dbReference type="PANTHER" id="PTHR11226">
    <property type="entry name" value="UDP-GLUCOSE GLYCOPROTEIN:GLUCOSYLTRANSFERASE"/>
    <property type="match status" value="1"/>
</dbReference>
<protein>
    <submittedName>
        <fullName evidence="14">Glycosyltransferase family 24 protein</fullName>
    </submittedName>
</protein>
<gene>
    <name evidence="14" type="ORF">M501DRAFT_983396</name>
</gene>
<dbReference type="OrthoDB" id="27683at2759"/>
<evidence type="ECO:0000259" key="9">
    <source>
        <dbReference type="Pfam" id="PF18400"/>
    </source>
</evidence>
<dbReference type="Proteomes" id="UP000799429">
    <property type="component" value="Unassembled WGS sequence"/>
</dbReference>
<sequence>MFYRETAADENSTSYFPLLDRIADGYFKQTTDRELYDSFLRLLQDDGHITDPNALSSFELALSLRTAAPRIEAHYQFYNTSVEPSLPREGVECETWIEFGGKQYCTPVLSEEKGEVKNHIDHVLPFDRILGDSANPISSILYTDITSPEFSKFHKTVISTAKGGVTSYRIRHKPPKSFNGQSVTVNGYGVELALKRTDYIVIDDRQDENAVTEAVKPPEATLGDEEIADLKPLSQSELLELGVKAASFVLNNPDPMDTLLKLSQDFPKHSHAVSAHNISADFLAEHRANRALIVPAGYNVLWVNGLQISPREIDAFSLLERLRRERKLVGGVQGLGLSGRQAINVLSHKAITEVQSSDDPQRYDFRDEIEGGNVILWMNNIEKDKRYQDWPETLNALLQRTFPGQLPSIRKDIHNAVMPVDFTNMRDISIVVETLQNFVRRKVPIRFGLVPITDSTEATEQARLIYHLLDTYGLGAVMDYLEQSISNKPRTSPHREHFESAIGRAKLRKDATARSFQEVLKLEELEARIASAKKYLNRLGADTKNGPFFMNGIAIPRDDDWMQNMSDRLRIDLQTIQRGVFEELFEEDTWLPQYFLFQASTRRNPLVIPENEKTIKVIDMAHIHAEHTQAFDGLPSVTINSDEKDKWAHLLVIADFDSKHGLDLLTAAKEFRKEHDGVQLILLHSGTPAQEEATSARLFSIGRHAYVESLDDLTKPADGSSLTAAFKHWTLSKPLVKALGFEPGQAGLILNGRAVGPIPPTQGFSKDDFDTLLSYEIKRRIQPAITAAKDSGLDDKITDPFTAAKLSSLIALSMVSDVPEGIFESTPTTRTDIFKMWNSTYTAIEVGDYDTAVIQLVASVDPSSEAAQRWLPILKVLSELNGVHLTLYLNPRERLEELPVKRFYRYIMESKPKFAEDGSLKGLAARFKGLPAEALLTMGMDVPPSWLVAPQVSVHDLDNIKISSLKTDSNIDAVYELEHILIEGHSRDSGAQGSPPRGAQVVLSTEKNPHVADTIIMANLGYLQFKANPGFFRIELEKGRSRDIFSLDSAGTQGYNPVPGDENTEIALMSFQGVTLYPRLSRKPGMEDEDVLDIPETVVDNLAAKGAKLADTLLAKVGLKEVNTGKYVSQAQSFLSRFKSRTGITDLIPASSSQADINIFSVASGHLYERMLNIMMLSVMKHTNHTVKFWFIEQFLSPSFKEFLPTMAAEYNFQYEMVTYKWPHWLRAQKEKQREIWGYKILFLDVLFPLNLDKVIFVDADQIVRTDMYELVQHDLQGAPYGFTPMCDSRTEMEGFRFWKQGYWKNFLRGLPYHISALYVVDLVRFRQIAAGDRLRQQYHQLSADPASLSNLDQDLPNNMQMQLPIHSLPQEWLWCETWCSDESLGAAKTIDLCNNPMTKEPKLDRARRQVPEWTRYDEEIAALARRVRGVKSEVVTKGERGLHELPRRDEL</sequence>
<dbReference type="Gene3D" id="3.90.550.10">
    <property type="entry name" value="Spore Coat Polysaccharide Biosynthesis Protein SpsA, Chain A"/>
    <property type="match status" value="1"/>
</dbReference>
<dbReference type="InterPro" id="IPR040525">
    <property type="entry name" value="UGGT_TRXL_4"/>
</dbReference>
<feature type="domain" description="UGGT thioredoxin-like" evidence="9">
    <location>
        <begin position="5"/>
        <end position="177"/>
    </location>
</feature>
<evidence type="ECO:0000259" key="12">
    <source>
        <dbReference type="Pfam" id="PF18403"/>
    </source>
</evidence>
<dbReference type="CDD" id="cd06432">
    <property type="entry name" value="GT8_HUGT1_C_like"/>
    <property type="match status" value="1"/>
</dbReference>
<organism evidence="14 15">
    <name type="scientific">Patellaria atrata CBS 101060</name>
    <dbReference type="NCBI Taxonomy" id="1346257"/>
    <lineage>
        <taxon>Eukaryota</taxon>
        <taxon>Fungi</taxon>
        <taxon>Dikarya</taxon>
        <taxon>Ascomycota</taxon>
        <taxon>Pezizomycotina</taxon>
        <taxon>Dothideomycetes</taxon>
        <taxon>Dothideomycetes incertae sedis</taxon>
        <taxon>Patellariales</taxon>
        <taxon>Patellariaceae</taxon>
        <taxon>Patellaria</taxon>
    </lineage>
</organism>
<feature type="domain" description="UGGT thioredoxin-like" evidence="10">
    <location>
        <begin position="226"/>
        <end position="357"/>
    </location>
</feature>
<evidence type="ECO:0000259" key="13">
    <source>
        <dbReference type="Pfam" id="PF18404"/>
    </source>
</evidence>
<dbReference type="InterPro" id="IPR009448">
    <property type="entry name" value="UDP-g_GGtrans"/>
</dbReference>
<evidence type="ECO:0000256" key="3">
    <source>
        <dbReference type="ARBA" id="ARBA00004922"/>
    </source>
</evidence>
<comment type="subcellular location">
    <subcellularLocation>
        <location evidence="2">Endoplasmic reticulum lumen</location>
    </subcellularLocation>
</comment>
<dbReference type="GO" id="GO:0005788">
    <property type="term" value="C:endoplasmic reticulum lumen"/>
    <property type="evidence" value="ECO:0007669"/>
    <property type="project" value="UniProtKB-SubCell"/>
</dbReference>
<evidence type="ECO:0000256" key="7">
    <source>
        <dbReference type="ARBA" id="ARBA00022824"/>
    </source>
</evidence>
<dbReference type="GO" id="GO:0051082">
    <property type="term" value="F:unfolded protein binding"/>
    <property type="evidence" value="ECO:0007669"/>
    <property type="project" value="TreeGrafter"/>
</dbReference>
<evidence type="ECO:0000256" key="2">
    <source>
        <dbReference type="ARBA" id="ARBA00004319"/>
    </source>
</evidence>
<name>A0A9P4S470_9PEZI</name>
<keyword evidence="7" id="KW-0256">Endoplasmic reticulum</keyword>
<dbReference type="PANTHER" id="PTHR11226:SF0">
    <property type="entry name" value="UDP-GLUCOSE:GLYCOPROTEIN GLUCOSYLTRANSFERASE"/>
    <property type="match status" value="1"/>
</dbReference>
<feature type="domain" description="Glucosyltransferase 24 catalytic" evidence="13">
    <location>
        <begin position="1157"/>
        <end position="1423"/>
    </location>
</feature>
<keyword evidence="6" id="KW-0732">Signal</keyword>
<evidence type="ECO:0000256" key="1">
    <source>
        <dbReference type="ARBA" id="ARBA00001913"/>
    </source>
</evidence>
<keyword evidence="5" id="KW-0808">Transferase</keyword>
<comment type="caution">
    <text evidence="14">The sequence shown here is derived from an EMBL/GenBank/DDBJ whole genome shotgun (WGS) entry which is preliminary data.</text>
</comment>
<evidence type="ECO:0000256" key="8">
    <source>
        <dbReference type="ARBA" id="ARBA00023180"/>
    </source>
</evidence>
<dbReference type="Pfam" id="PF18400">
    <property type="entry name" value="Thioredoxin_12"/>
    <property type="match status" value="1"/>
</dbReference>
<dbReference type="InterPro" id="IPR029044">
    <property type="entry name" value="Nucleotide-diphossugar_trans"/>
</dbReference>
<evidence type="ECO:0000256" key="5">
    <source>
        <dbReference type="ARBA" id="ARBA00022679"/>
    </source>
</evidence>
<feature type="domain" description="UDP-glucose:glycoprotein glucosyltransferase thioredoxin-like" evidence="12">
    <location>
        <begin position="619"/>
        <end position="811"/>
    </location>
</feature>
<feature type="domain" description="UGGT thioredoxin-like" evidence="11">
    <location>
        <begin position="363"/>
        <end position="607"/>
    </location>
</feature>
<evidence type="ECO:0000313" key="15">
    <source>
        <dbReference type="Proteomes" id="UP000799429"/>
    </source>
</evidence>
<dbReference type="FunFam" id="3.90.550.10:FF:000065">
    <property type="entry name" value="UDP-glucose:glycoprotein glucosyltransferase, putative"/>
    <property type="match status" value="1"/>
</dbReference>
<keyword evidence="15" id="KW-1185">Reference proteome</keyword>
<dbReference type="Pfam" id="PF18404">
    <property type="entry name" value="Glyco_transf_24"/>
    <property type="match status" value="1"/>
</dbReference>
<comment type="similarity">
    <text evidence="4">Belongs to the glycosyltransferase 8 family.</text>
</comment>
<dbReference type="GO" id="GO:0003980">
    <property type="term" value="F:UDP-glucose:glycoprotein glucosyltransferase activity"/>
    <property type="evidence" value="ECO:0007669"/>
    <property type="project" value="InterPro"/>
</dbReference>
<dbReference type="GO" id="GO:0018279">
    <property type="term" value="P:protein N-linked glycosylation via asparagine"/>
    <property type="evidence" value="ECO:0007669"/>
    <property type="project" value="TreeGrafter"/>
</dbReference>